<comment type="caution">
    <text evidence="19">The sequence shown here is derived from an EMBL/GenBank/DDBJ whole genome shotgun (WGS) entry which is preliminary data.</text>
</comment>
<keyword evidence="10" id="KW-0443">Lipid metabolism</keyword>
<comment type="subunit">
    <text evidence="3">Homodimer.</text>
</comment>
<gene>
    <name evidence="19" type="ORF">CEUSTIGMA_g6972.t1</name>
</gene>
<dbReference type="CDD" id="cd00834">
    <property type="entry name" value="KAS_I_II"/>
    <property type="match status" value="1"/>
</dbReference>
<dbReference type="GO" id="GO:0005739">
    <property type="term" value="C:mitochondrion"/>
    <property type="evidence" value="ECO:0007669"/>
    <property type="project" value="TreeGrafter"/>
</dbReference>
<evidence type="ECO:0000256" key="13">
    <source>
        <dbReference type="ARBA" id="ARBA00049541"/>
    </source>
</evidence>
<dbReference type="PROSITE" id="PS00606">
    <property type="entry name" value="KS3_1"/>
    <property type="match status" value="1"/>
</dbReference>
<dbReference type="GO" id="GO:0004315">
    <property type="term" value="F:3-oxoacyl-[acyl-carrier-protein] synthase activity"/>
    <property type="evidence" value="ECO:0007669"/>
    <property type="project" value="UniProtKB-EC"/>
</dbReference>
<evidence type="ECO:0000256" key="1">
    <source>
        <dbReference type="ARBA" id="ARBA00004229"/>
    </source>
</evidence>
<dbReference type="InterPro" id="IPR014030">
    <property type="entry name" value="Ketoacyl_synth_N"/>
</dbReference>
<dbReference type="Gene3D" id="3.40.47.10">
    <property type="match status" value="1"/>
</dbReference>
<dbReference type="NCBIfam" id="TIGR03150">
    <property type="entry name" value="fabF"/>
    <property type="match status" value="1"/>
</dbReference>
<evidence type="ECO:0000256" key="10">
    <source>
        <dbReference type="ARBA" id="ARBA00023098"/>
    </source>
</evidence>
<sequence length="457" mass="48151">MFLKFRTAACSGQLGPGRRVTQRHCMVMASAADPSTSGVEQVKRRVVVTGLGVVSCLGHDHREFYDNLLAGKSGISLIESFDTTDYSTRFAGEIKELDASPYIARKLENRVDKVIKYMLVAGKKALADAGMPADGPAIKDLDPARAGILIGTAMGGMKSFSAACEVLSSLGHRKMNPFCIPFSINNMGGAMLAMDVGFMGPNYSISTACASGNYCITTAAGHIARGEAELMLAGAADAAIIPTGIGGFIACKALSKRNEDPRSASRPWDTSRDGFVMGEGGGVVVLEELEHAKARGATIYAEYVGGAFTCDAHHMTEPHPDGKGVVLCLERALKGAGISPEEVSYINAHATSTQAGDMAEYRAIRKVFPHEGLRINSTKSMIGHVLGGASGVEAVATIKAIQTGWLHPTINLENPEAGVDPAMVVAGVKQQQNVRVALSNSFGFGGHNSCVLFRSLK</sequence>
<reference evidence="19 20" key="1">
    <citation type="submission" date="2017-08" db="EMBL/GenBank/DDBJ databases">
        <title>Acidophilic green algal genome provides insights into adaptation to an acidic environment.</title>
        <authorList>
            <person name="Hirooka S."/>
            <person name="Hirose Y."/>
            <person name="Kanesaki Y."/>
            <person name="Higuchi S."/>
            <person name="Fujiwara T."/>
            <person name="Onuma R."/>
            <person name="Era A."/>
            <person name="Ohbayashi R."/>
            <person name="Uzuka A."/>
            <person name="Nozaki H."/>
            <person name="Yoshikawa H."/>
            <person name="Miyagishima S.Y."/>
        </authorList>
    </citation>
    <scope>NUCLEOTIDE SEQUENCE [LARGE SCALE GENOMIC DNA]</scope>
    <source>
        <strain evidence="19 20">NIES-2499</strain>
    </source>
</reference>
<evidence type="ECO:0000256" key="12">
    <source>
        <dbReference type="ARBA" id="ARBA00023315"/>
    </source>
</evidence>
<dbReference type="SUPFAM" id="SSF53901">
    <property type="entry name" value="Thiolase-like"/>
    <property type="match status" value="2"/>
</dbReference>
<dbReference type="InterPro" id="IPR000794">
    <property type="entry name" value="Beta-ketoacyl_synthase"/>
</dbReference>
<evidence type="ECO:0000256" key="16">
    <source>
        <dbReference type="PIRSR" id="PIRSR000447-1"/>
    </source>
</evidence>
<evidence type="ECO:0000256" key="5">
    <source>
        <dbReference type="ARBA" id="ARBA00022528"/>
    </source>
</evidence>
<dbReference type="NCBIfam" id="NF005589">
    <property type="entry name" value="PRK07314.1"/>
    <property type="match status" value="1"/>
</dbReference>
<dbReference type="InterPro" id="IPR017568">
    <property type="entry name" value="3-oxoacyl-ACP_synth-2"/>
</dbReference>
<proteinExistence type="inferred from homology"/>
<name>A0A250X8X9_9CHLO</name>
<evidence type="ECO:0000256" key="14">
    <source>
        <dbReference type="ARBA" id="ARBA00058711"/>
    </source>
</evidence>
<evidence type="ECO:0000313" key="20">
    <source>
        <dbReference type="Proteomes" id="UP000232323"/>
    </source>
</evidence>
<evidence type="ECO:0000256" key="3">
    <source>
        <dbReference type="ARBA" id="ARBA00011738"/>
    </source>
</evidence>
<dbReference type="AlphaFoldDB" id="A0A250X8X9"/>
<dbReference type="Pfam" id="PF00109">
    <property type="entry name" value="ketoacyl-synt"/>
    <property type="match status" value="1"/>
</dbReference>
<keyword evidence="4 15" id="KW-0444">Lipid biosynthesis</keyword>
<evidence type="ECO:0000256" key="4">
    <source>
        <dbReference type="ARBA" id="ARBA00022516"/>
    </source>
</evidence>
<accession>A0A250X8X9</accession>
<dbReference type="GO" id="GO:0006633">
    <property type="term" value="P:fatty acid biosynthetic process"/>
    <property type="evidence" value="ECO:0007669"/>
    <property type="project" value="UniProtKB-KW"/>
</dbReference>
<dbReference type="InterPro" id="IPR014031">
    <property type="entry name" value="Ketoacyl_synth_C"/>
</dbReference>
<dbReference type="PANTHER" id="PTHR11712:SF332">
    <property type="entry name" value="3-OXOACYL-[ACYL-CARRIER-PROTEIN] SYNTHASE II, CHLOROPLASTIC"/>
    <property type="match status" value="1"/>
</dbReference>
<comment type="catalytic activity">
    <reaction evidence="13">
        <text>a fatty acyl-[ACP] + malonyl-[ACP] + H(+) = a 3-oxoacyl-[ACP] + holo-[ACP] + CO2</text>
        <dbReference type="Rhea" id="RHEA:22836"/>
        <dbReference type="Rhea" id="RHEA-COMP:9623"/>
        <dbReference type="Rhea" id="RHEA-COMP:9685"/>
        <dbReference type="Rhea" id="RHEA-COMP:9916"/>
        <dbReference type="Rhea" id="RHEA-COMP:14125"/>
        <dbReference type="ChEBI" id="CHEBI:15378"/>
        <dbReference type="ChEBI" id="CHEBI:16526"/>
        <dbReference type="ChEBI" id="CHEBI:64479"/>
        <dbReference type="ChEBI" id="CHEBI:78449"/>
        <dbReference type="ChEBI" id="CHEBI:78776"/>
        <dbReference type="ChEBI" id="CHEBI:138651"/>
        <dbReference type="EC" id="2.3.1.41"/>
    </reaction>
</comment>
<dbReference type="InterPro" id="IPR016039">
    <property type="entry name" value="Thiolase-like"/>
</dbReference>
<dbReference type="InterPro" id="IPR020841">
    <property type="entry name" value="PKS_Beta-ketoAc_synthase_dom"/>
</dbReference>
<evidence type="ECO:0000256" key="15">
    <source>
        <dbReference type="PIRNR" id="PIRNR000447"/>
    </source>
</evidence>
<keyword evidence="8" id="KW-0276">Fatty acid metabolism</keyword>
<dbReference type="FunFam" id="3.40.47.10:FF:000027">
    <property type="entry name" value="3-oxoacyl-[acyl-carrier-protein] synthase 2"/>
    <property type="match status" value="1"/>
</dbReference>
<dbReference type="PROSITE" id="PS52004">
    <property type="entry name" value="KS3_2"/>
    <property type="match status" value="1"/>
</dbReference>
<keyword evidence="11 15" id="KW-0275">Fatty acid biosynthesis</keyword>
<protein>
    <recommendedName>
        <fullName evidence="15">3-oxoacyl-[acyl-carrier-protein] synthase</fullName>
    </recommendedName>
</protein>
<dbReference type="PIRSF" id="PIRSF000447">
    <property type="entry name" value="KAS_II"/>
    <property type="match status" value="1"/>
</dbReference>
<evidence type="ECO:0000256" key="17">
    <source>
        <dbReference type="RuleBase" id="RU003694"/>
    </source>
</evidence>
<keyword evidence="7 15" id="KW-0808">Transferase</keyword>
<evidence type="ECO:0000256" key="8">
    <source>
        <dbReference type="ARBA" id="ARBA00022832"/>
    </source>
</evidence>
<dbReference type="PANTHER" id="PTHR11712">
    <property type="entry name" value="POLYKETIDE SYNTHASE-RELATED"/>
    <property type="match status" value="1"/>
</dbReference>
<keyword evidence="12" id="KW-0012">Acyltransferase</keyword>
<keyword evidence="5" id="KW-0150">Chloroplast</keyword>
<dbReference type="EMBL" id="BEGY01000043">
    <property type="protein sequence ID" value="GAX79531.1"/>
    <property type="molecule type" value="Genomic_DNA"/>
</dbReference>
<dbReference type="InterPro" id="IPR018201">
    <property type="entry name" value="Ketoacyl_synth_AS"/>
</dbReference>
<dbReference type="Pfam" id="PF02801">
    <property type="entry name" value="Ketoacyl-synt_C"/>
    <property type="match status" value="1"/>
</dbReference>
<comment type="subcellular location">
    <subcellularLocation>
        <location evidence="1">Plastid</location>
        <location evidence="1">Chloroplast</location>
    </subcellularLocation>
</comment>
<comment type="similarity">
    <text evidence="2 15 17">Belongs to the thiolase-like superfamily. Beta-ketoacyl-ACP synthases family.</text>
</comment>
<comment type="function">
    <text evidence="14">Catalyzes the condensation reaction of fatty acid synthesis by the addition to an acyl acceptor of two carbons from malonyl-ACP. Specific for elongation from C-10 to unsaturated C-16 and C-18 fatty acids.</text>
</comment>
<evidence type="ECO:0000256" key="11">
    <source>
        <dbReference type="ARBA" id="ARBA00023160"/>
    </source>
</evidence>
<dbReference type="OrthoDB" id="5334845at2759"/>
<keyword evidence="20" id="KW-1185">Reference proteome</keyword>
<dbReference type="Proteomes" id="UP000232323">
    <property type="component" value="Unassembled WGS sequence"/>
</dbReference>
<dbReference type="GO" id="GO:0009507">
    <property type="term" value="C:chloroplast"/>
    <property type="evidence" value="ECO:0007669"/>
    <property type="project" value="UniProtKB-SubCell"/>
</dbReference>
<evidence type="ECO:0000313" key="19">
    <source>
        <dbReference type="EMBL" id="GAX79531.1"/>
    </source>
</evidence>
<dbReference type="SMART" id="SM00825">
    <property type="entry name" value="PKS_KS"/>
    <property type="match status" value="1"/>
</dbReference>
<dbReference type="STRING" id="1157962.A0A250X8X9"/>
<evidence type="ECO:0000256" key="2">
    <source>
        <dbReference type="ARBA" id="ARBA00008467"/>
    </source>
</evidence>
<feature type="domain" description="Ketosynthase family 3 (KS3)" evidence="18">
    <location>
        <begin position="43"/>
        <end position="455"/>
    </location>
</feature>
<evidence type="ECO:0000256" key="6">
    <source>
        <dbReference type="ARBA" id="ARBA00022640"/>
    </source>
</evidence>
<keyword evidence="9" id="KW-0809">Transit peptide</keyword>
<evidence type="ECO:0000256" key="9">
    <source>
        <dbReference type="ARBA" id="ARBA00022946"/>
    </source>
</evidence>
<evidence type="ECO:0000256" key="7">
    <source>
        <dbReference type="ARBA" id="ARBA00022679"/>
    </source>
</evidence>
<organism evidence="19 20">
    <name type="scientific">Chlamydomonas eustigma</name>
    <dbReference type="NCBI Taxonomy" id="1157962"/>
    <lineage>
        <taxon>Eukaryota</taxon>
        <taxon>Viridiplantae</taxon>
        <taxon>Chlorophyta</taxon>
        <taxon>core chlorophytes</taxon>
        <taxon>Chlorophyceae</taxon>
        <taxon>CS clade</taxon>
        <taxon>Chlamydomonadales</taxon>
        <taxon>Chlamydomonadaceae</taxon>
        <taxon>Chlamydomonas</taxon>
    </lineage>
</organism>
<evidence type="ECO:0000259" key="18">
    <source>
        <dbReference type="PROSITE" id="PS52004"/>
    </source>
</evidence>
<keyword evidence="6" id="KW-0934">Plastid</keyword>
<feature type="active site" description="For beta-ketoacyl synthase activity" evidence="16">
    <location>
        <position position="209"/>
    </location>
</feature>